<comment type="similarity">
    <text evidence="2">Belongs to the GtrA family.</text>
</comment>
<proteinExistence type="inferred from homology"/>
<evidence type="ECO:0000256" key="3">
    <source>
        <dbReference type="ARBA" id="ARBA00022692"/>
    </source>
</evidence>
<dbReference type="AlphaFoldDB" id="A0A831WEV2"/>
<dbReference type="GO" id="GO:0000271">
    <property type="term" value="P:polysaccharide biosynthetic process"/>
    <property type="evidence" value="ECO:0007669"/>
    <property type="project" value="InterPro"/>
</dbReference>
<evidence type="ECO:0000256" key="6">
    <source>
        <dbReference type="SAM" id="Phobius"/>
    </source>
</evidence>
<evidence type="ECO:0000256" key="2">
    <source>
        <dbReference type="ARBA" id="ARBA00009399"/>
    </source>
</evidence>
<comment type="caution">
    <text evidence="8">The sequence shown here is derived from an EMBL/GenBank/DDBJ whole genome shotgun (WGS) entry which is preliminary data.</text>
</comment>
<comment type="subcellular location">
    <subcellularLocation>
        <location evidence="1">Membrane</location>
        <topology evidence="1">Multi-pass membrane protein</topology>
    </subcellularLocation>
</comment>
<dbReference type="EMBL" id="DRLF01000138">
    <property type="protein sequence ID" value="HEC05931.1"/>
    <property type="molecule type" value="Genomic_DNA"/>
</dbReference>
<evidence type="ECO:0000256" key="1">
    <source>
        <dbReference type="ARBA" id="ARBA00004141"/>
    </source>
</evidence>
<name>A0A831WEV2_9GAMM</name>
<feature type="transmembrane region" description="Helical" evidence="6">
    <location>
        <begin position="89"/>
        <end position="110"/>
    </location>
</feature>
<dbReference type="PANTHER" id="PTHR38459">
    <property type="entry name" value="PROPHAGE BACTOPRENOL-LINKED GLUCOSE TRANSLOCASE HOMOLOG"/>
    <property type="match status" value="1"/>
</dbReference>
<evidence type="ECO:0000256" key="4">
    <source>
        <dbReference type="ARBA" id="ARBA00022989"/>
    </source>
</evidence>
<keyword evidence="5 6" id="KW-0472">Membrane</keyword>
<feature type="transmembrane region" description="Helical" evidence="6">
    <location>
        <begin position="21"/>
        <end position="46"/>
    </location>
</feature>
<keyword evidence="4 6" id="KW-1133">Transmembrane helix</keyword>
<feature type="domain" description="GtrA/DPMS transmembrane" evidence="7">
    <location>
        <begin position="26"/>
        <end position="139"/>
    </location>
</feature>
<dbReference type="PANTHER" id="PTHR38459:SF1">
    <property type="entry name" value="PROPHAGE BACTOPRENOL-LINKED GLUCOSE TRANSLOCASE HOMOLOG"/>
    <property type="match status" value="1"/>
</dbReference>
<accession>A0A831WEV2</accession>
<evidence type="ECO:0000313" key="8">
    <source>
        <dbReference type="EMBL" id="HEC05931.1"/>
    </source>
</evidence>
<keyword evidence="3 6" id="KW-0812">Transmembrane</keyword>
<sequence>MSGLDRMPANPTLMPNATSFVGLWVRFLTSGGLATAVHWSLMWLLMQFGMNATPATAVGAGAGAVTNYLMQYYHTFKCQTAHATVIPDYLKVVLVGWVANILLFYLLYSFLLNNAAWAQLLTTALVTLLNFTLYHKVVFHERE</sequence>
<evidence type="ECO:0000256" key="5">
    <source>
        <dbReference type="ARBA" id="ARBA00023136"/>
    </source>
</evidence>
<dbReference type="GO" id="GO:0005886">
    <property type="term" value="C:plasma membrane"/>
    <property type="evidence" value="ECO:0007669"/>
    <property type="project" value="TreeGrafter"/>
</dbReference>
<reference evidence="8" key="1">
    <citation type="journal article" date="2020" name="mSystems">
        <title>Genome- and Community-Level Interaction Insights into Carbon Utilization and Element Cycling Functions of Hydrothermarchaeota in Hydrothermal Sediment.</title>
        <authorList>
            <person name="Zhou Z."/>
            <person name="Liu Y."/>
            <person name="Xu W."/>
            <person name="Pan J."/>
            <person name="Luo Z.H."/>
            <person name="Li M."/>
        </authorList>
    </citation>
    <scope>NUCLEOTIDE SEQUENCE [LARGE SCALE GENOMIC DNA]</scope>
    <source>
        <strain evidence="8">HyVt-458</strain>
    </source>
</reference>
<dbReference type="InterPro" id="IPR007267">
    <property type="entry name" value="GtrA_DPMS_TM"/>
</dbReference>
<feature type="transmembrane region" description="Helical" evidence="6">
    <location>
        <begin position="116"/>
        <end position="134"/>
    </location>
</feature>
<feature type="transmembrane region" description="Helical" evidence="6">
    <location>
        <begin position="52"/>
        <end position="69"/>
    </location>
</feature>
<protein>
    <submittedName>
        <fullName evidence="8">GtrA family protein</fullName>
    </submittedName>
</protein>
<organism evidence="8">
    <name type="scientific">Thiolapillus brandeum</name>
    <dbReference type="NCBI Taxonomy" id="1076588"/>
    <lineage>
        <taxon>Bacteria</taxon>
        <taxon>Pseudomonadati</taxon>
        <taxon>Pseudomonadota</taxon>
        <taxon>Gammaproteobacteria</taxon>
        <taxon>Chromatiales</taxon>
        <taxon>Sedimenticolaceae</taxon>
        <taxon>Thiolapillus</taxon>
    </lineage>
</organism>
<dbReference type="InterPro" id="IPR051401">
    <property type="entry name" value="GtrA_CellWall_Glycosyl"/>
</dbReference>
<dbReference type="Pfam" id="PF04138">
    <property type="entry name" value="GtrA_DPMS_TM"/>
    <property type="match status" value="1"/>
</dbReference>
<gene>
    <name evidence="8" type="ORF">ENJ12_03715</name>
</gene>
<evidence type="ECO:0000259" key="7">
    <source>
        <dbReference type="Pfam" id="PF04138"/>
    </source>
</evidence>
<dbReference type="Proteomes" id="UP000886339">
    <property type="component" value="Unassembled WGS sequence"/>
</dbReference>